<evidence type="ECO:0000256" key="6">
    <source>
        <dbReference type="SAM" id="Phobius"/>
    </source>
</evidence>
<dbReference type="AlphaFoldDB" id="A0A9P9FKA3"/>
<dbReference type="GO" id="GO:0016020">
    <property type="term" value="C:membrane"/>
    <property type="evidence" value="ECO:0007669"/>
    <property type="project" value="UniProtKB-SubCell"/>
</dbReference>
<protein>
    <recommendedName>
        <fullName evidence="7">Rhodopsin domain-containing protein</fullName>
    </recommendedName>
</protein>
<reference evidence="8" key="1">
    <citation type="journal article" date="2021" name="Nat. Commun.">
        <title>Genetic determinants of endophytism in the Arabidopsis root mycobiome.</title>
        <authorList>
            <person name="Mesny F."/>
            <person name="Miyauchi S."/>
            <person name="Thiergart T."/>
            <person name="Pickel B."/>
            <person name="Atanasova L."/>
            <person name="Karlsson M."/>
            <person name="Huettel B."/>
            <person name="Barry K.W."/>
            <person name="Haridas S."/>
            <person name="Chen C."/>
            <person name="Bauer D."/>
            <person name="Andreopoulos W."/>
            <person name="Pangilinan J."/>
            <person name="LaButti K."/>
            <person name="Riley R."/>
            <person name="Lipzen A."/>
            <person name="Clum A."/>
            <person name="Drula E."/>
            <person name="Henrissat B."/>
            <person name="Kohler A."/>
            <person name="Grigoriev I.V."/>
            <person name="Martin F.M."/>
            <person name="Hacquard S."/>
        </authorList>
    </citation>
    <scope>NUCLEOTIDE SEQUENCE</scope>
    <source>
        <strain evidence="8">MPI-CAGE-AT-0147</strain>
    </source>
</reference>
<feature type="transmembrane region" description="Helical" evidence="6">
    <location>
        <begin position="116"/>
        <end position="139"/>
    </location>
</feature>
<feature type="transmembrane region" description="Helical" evidence="6">
    <location>
        <begin position="82"/>
        <end position="104"/>
    </location>
</feature>
<dbReference type="PANTHER" id="PTHR33048">
    <property type="entry name" value="PTH11-LIKE INTEGRAL MEMBRANE PROTEIN (AFU_ORTHOLOGUE AFUA_5G11245)"/>
    <property type="match status" value="1"/>
</dbReference>
<comment type="caution">
    <text evidence="8">The sequence shown here is derived from an EMBL/GenBank/DDBJ whole genome shotgun (WGS) entry which is preliminary data.</text>
</comment>
<keyword evidence="9" id="KW-1185">Reference proteome</keyword>
<sequence length="148" mass="16861">MVSSCMVMGFEWSFFFLAFASVSARLYVRLCMRHDRLYWSDFWLIAALASALGLVICDTLTYQMSAMDDFTVTSASLDKIRFATGYFFDVAMYLPKLSIIAFYYNLVPPTTPRMRITLHVLATITGICGLSTFFIVTFWCGPDPSVNW</sequence>
<feature type="domain" description="Rhodopsin" evidence="7">
    <location>
        <begin position="24"/>
        <end position="142"/>
    </location>
</feature>
<dbReference type="EMBL" id="JAGMUV010000003">
    <property type="protein sequence ID" value="KAH7165703.1"/>
    <property type="molecule type" value="Genomic_DNA"/>
</dbReference>
<evidence type="ECO:0000259" key="7">
    <source>
        <dbReference type="Pfam" id="PF20684"/>
    </source>
</evidence>
<accession>A0A9P9FKA3</accession>
<comment type="subcellular location">
    <subcellularLocation>
        <location evidence="1">Membrane</location>
        <topology evidence="1">Multi-pass membrane protein</topology>
    </subcellularLocation>
</comment>
<dbReference type="InterPro" id="IPR049326">
    <property type="entry name" value="Rhodopsin_dom_fungi"/>
</dbReference>
<proteinExistence type="inferred from homology"/>
<evidence type="ECO:0000256" key="4">
    <source>
        <dbReference type="ARBA" id="ARBA00023136"/>
    </source>
</evidence>
<evidence type="ECO:0000256" key="2">
    <source>
        <dbReference type="ARBA" id="ARBA00022692"/>
    </source>
</evidence>
<evidence type="ECO:0000313" key="9">
    <source>
        <dbReference type="Proteomes" id="UP000738349"/>
    </source>
</evidence>
<organism evidence="8 9">
    <name type="scientific">Dactylonectria macrodidyma</name>
    <dbReference type="NCBI Taxonomy" id="307937"/>
    <lineage>
        <taxon>Eukaryota</taxon>
        <taxon>Fungi</taxon>
        <taxon>Dikarya</taxon>
        <taxon>Ascomycota</taxon>
        <taxon>Pezizomycotina</taxon>
        <taxon>Sordariomycetes</taxon>
        <taxon>Hypocreomycetidae</taxon>
        <taxon>Hypocreales</taxon>
        <taxon>Nectriaceae</taxon>
        <taxon>Dactylonectria</taxon>
    </lineage>
</organism>
<evidence type="ECO:0000313" key="8">
    <source>
        <dbReference type="EMBL" id="KAH7165703.1"/>
    </source>
</evidence>
<dbReference type="InterPro" id="IPR052337">
    <property type="entry name" value="SAT4-like"/>
</dbReference>
<feature type="transmembrane region" description="Helical" evidence="6">
    <location>
        <begin position="12"/>
        <end position="30"/>
    </location>
</feature>
<keyword evidence="3 6" id="KW-1133">Transmembrane helix</keyword>
<evidence type="ECO:0000256" key="3">
    <source>
        <dbReference type="ARBA" id="ARBA00022989"/>
    </source>
</evidence>
<dbReference type="OrthoDB" id="444631at2759"/>
<evidence type="ECO:0000256" key="1">
    <source>
        <dbReference type="ARBA" id="ARBA00004141"/>
    </source>
</evidence>
<evidence type="ECO:0000256" key="5">
    <source>
        <dbReference type="ARBA" id="ARBA00038359"/>
    </source>
</evidence>
<dbReference type="Pfam" id="PF20684">
    <property type="entry name" value="Fung_rhodopsin"/>
    <property type="match status" value="1"/>
</dbReference>
<dbReference type="Proteomes" id="UP000738349">
    <property type="component" value="Unassembled WGS sequence"/>
</dbReference>
<keyword evidence="2 6" id="KW-0812">Transmembrane</keyword>
<comment type="similarity">
    <text evidence="5">Belongs to the SAT4 family.</text>
</comment>
<keyword evidence="4 6" id="KW-0472">Membrane</keyword>
<feature type="transmembrane region" description="Helical" evidence="6">
    <location>
        <begin position="42"/>
        <end position="62"/>
    </location>
</feature>
<gene>
    <name evidence="8" type="ORF">EDB81DRAFT_878070</name>
</gene>
<name>A0A9P9FKA3_9HYPO</name>
<dbReference type="PANTHER" id="PTHR33048:SF92">
    <property type="entry name" value="INTEGRAL MEMBRANE PROTEIN"/>
    <property type="match status" value="1"/>
</dbReference>